<proteinExistence type="predicted"/>
<evidence type="ECO:0000259" key="3">
    <source>
        <dbReference type="Pfam" id="PF11740"/>
    </source>
</evidence>
<dbReference type="Pfam" id="PF11740">
    <property type="entry name" value="KfrA_N"/>
    <property type="match status" value="1"/>
</dbReference>
<evidence type="ECO:0000256" key="1">
    <source>
        <dbReference type="SAM" id="Coils"/>
    </source>
</evidence>
<dbReference type="AlphaFoldDB" id="A0A2W5QI83"/>
<feature type="compositionally biased region" description="Basic residues" evidence="2">
    <location>
        <begin position="346"/>
        <end position="356"/>
    </location>
</feature>
<feature type="coiled-coil region" evidence="1">
    <location>
        <begin position="229"/>
        <end position="264"/>
    </location>
</feature>
<accession>A0A2W5QI83</accession>
<name>A0A2W5QI83_VARPD</name>
<feature type="coiled-coil region" evidence="1">
    <location>
        <begin position="98"/>
        <end position="192"/>
    </location>
</feature>
<dbReference type="InterPro" id="IPR021104">
    <property type="entry name" value="KfrA_DNA-bd_N"/>
</dbReference>
<dbReference type="EMBL" id="QFPP01000043">
    <property type="protein sequence ID" value="PZQ76754.1"/>
    <property type="molecule type" value="Genomic_DNA"/>
</dbReference>
<gene>
    <name evidence="4" type="ORF">DI563_06215</name>
</gene>
<organism evidence="4 5">
    <name type="scientific">Variovorax paradoxus</name>
    <dbReference type="NCBI Taxonomy" id="34073"/>
    <lineage>
        <taxon>Bacteria</taxon>
        <taxon>Pseudomonadati</taxon>
        <taxon>Pseudomonadota</taxon>
        <taxon>Betaproteobacteria</taxon>
        <taxon>Burkholderiales</taxon>
        <taxon>Comamonadaceae</taxon>
        <taxon>Variovorax</taxon>
    </lineage>
</organism>
<evidence type="ECO:0000256" key="2">
    <source>
        <dbReference type="SAM" id="MobiDB-lite"/>
    </source>
</evidence>
<feature type="domain" description="KfrA N-terminal DNA-binding" evidence="3">
    <location>
        <begin position="15"/>
        <end position="139"/>
    </location>
</feature>
<dbReference type="Proteomes" id="UP000249135">
    <property type="component" value="Unassembled WGS sequence"/>
</dbReference>
<evidence type="ECO:0000313" key="4">
    <source>
        <dbReference type="EMBL" id="PZQ76754.1"/>
    </source>
</evidence>
<evidence type="ECO:0000313" key="5">
    <source>
        <dbReference type="Proteomes" id="UP000249135"/>
    </source>
</evidence>
<comment type="caution">
    <text evidence="4">The sequence shown here is derived from an EMBL/GenBank/DDBJ whole genome shotgun (WGS) entry which is preliminary data.</text>
</comment>
<protein>
    <recommendedName>
        <fullName evidence="3">KfrA N-terminal DNA-binding domain-containing protein</fullName>
    </recommendedName>
</protein>
<sequence>MIEFNDTRGRGIQEGDVFTAADALLAEGKRPTIERVRLKIGRGSPNTVSPMLERWFASLGERVVGVKPAAGKPAGNDSDGMPTSVRNAARLLWETARREAEEVQRVALESAQRELQAREEALDAAQAALGQREDAFEQARVSLDAALASSQQAREALDRQLKEHAVEAQRVRMGLENEVKRLTALLTQATDAQGSLRREHAEVVAVKDQDLRQALERHAGQEKHMLAEVDRARQAARALESDLAKERQRRVKVEETAANRLELELEKQAGLRDAARDAEVRLRSQLAAQGVEIAQLQSKVVSATLEIAALTRRLDLETHSHGETRGMLGAALQQMSTSGSASSPPAKRRRPAPKAS</sequence>
<keyword evidence="1" id="KW-0175">Coiled coil</keyword>
<feature type="region of interest" description="Disordered" evidence="2">
    <location>
        <begin position="319"/>
        <end position="356"/>
    </location>
</feature>
<reference evidence="4 5" key="1">
    <citation type="submission" date="2017-08" db="EMBL/GenBank/DDBJ databases">
        <title>Infants hospitalized years apart are colonized by the same room-sourced microbial strains.</title>
        <authorList>
            <person name="Brooks B."/>
            <person name="Olm M.R."/>
            <person name="Firek B.A."/>
            <person name="Baker R."/>
            <person name="Thomas B.C."/>
            <person name="Morowitz M.J."/>
            <person name="Banfield J.F."/>
        </authorList>
    </citation>
    <scope>NUCLEOTIDE SEQUENCE [LARGE SCALE GENOMIC DNA]</scope>
    <source>
        <strain evidence="4">S2_005_003_R2_41</strain>
    </source>
</reference>